<accession>A0AAD1XSQ4</accession>
<organism evidence="2 3">
    <name type="scientific">Euplotes crassus</name>
    <dbReference type="NCBI Taxonomy" id="5936"/>
    <lineage>
        <taxon>Eukaryota</taxon>
        <taxon>Sar</taxon>
        <taxon>Alveolata</taxon>
        <taxon>Ciliophora</taxon>
        <taxon>Intramacronucleata</taxon>
        <taxon>Spirotrichea</taxon>
        <taxon>Hypotrichia</taxon>
        <taxon>Euplotida</taxon>
        <taxon>Euplotidae</taxon>
        <taxon>Moneuplotes</taxon>
    </lineage>
</organism>
<proteinExistence type="predicted"/>
<evidence type="ECO:0000313" key="2">
    <source>
        <dbReference type="EMBL" id="CAI2378129.1"/>
    </source>
</evidence>
<evidence type="ECO:0000256" key="1">
    <source>
        <dbReference type="SAM" id="MobiDB-lite"/>
    </source>
</evidence>
<keyword evidence="3" id="KW-1185">Reference proteome</keyword>
<protein>
    <submittedName>
        <fullName evidence="2">Uncharacterized protein</fullName>
    </submittedName>
</protein>
<reference evidence="2" key="1">
    <citation type="submission" date="2023-07" db="EMBL/GenBank/DDBJ databases">
        <authorList>
            <consortium name="AG Swart"/>
            <person name="Singh M."/>
            <person name="Singh A."/>
            <person name="Seah K."/>
            <person name="Emmerich C."/>
        </authorList>
    </citation>
    <scope>NUCLEOTIDE SEQUENCE</scope>
    <source>
        <strain evidence="2">DP1</strain>
    </source>
</reference>
<dbReference type="SUPFAM" id="SSF82215">
    <property type="entry name" value="C-terminal autoproteolytic domain of nucleoporin nup98"/>
    <property type="match status" value="1"/>
</dbReference>
<dbReference type="EMBL" id="CAMPGE010019821">
    <property type="protein sequence ID" value="CAI2378129.1"/>
    <property type="molecule type" value="Genomic_DNA"/>
</dbReference>
<dbReference type="InterPro" id="IPR036903">
    <property type="entry name" value="Nup98_auto-Pept-S59_dom_sf"/>
</dbReference>
<name>A0AAD1XSQ4_EUPCR</name>
<evidence type="ECO:0000313" key="3">
    <source>
        <dbReference type="Proteomes" id="UP001295684"/>
    </source>
</evidence>
<dbReference type="Proteomes" id="UP001295684">
    <property type="component" value="Unassembled WGS sequence"/>
</dbReference>
<gene>
    <name evidence="2" type="ORF">ECRASSUSDP1_LOCUS19524</name>
</gene>
<comment type="caution">
    <text evidence="2">The sequence shown here is derived from an EMBL/GenBank/DDBJ whole genome shotgun (WGS) entry which is preliminary data.</text>
</comment>
<feature type="compositionally biased region" description="Basic and acidic residues" evidence="1">
    <location>
        <begin position="63"/>
        <end position="77"/>
    </location>
</feature>
<dbReference type="Gene3D" id="3.30.1610.10">
    <property type="entry name" value="Peptidase S59, nucleoporin"/>
    <property type="match status" value="1"/>
</dbReference>
<dbReference type="AlphaFoldDB" id="A0AAD1XSQ4"/>
<sequence>MEAIFNAIEHKNLEQARAKTITDLVKLYGDLRVHEEGIKRQKSKHTIDFTDIVKVRKQGGPEGGREEVESGLEEGKEGGSGGKKGPEKGDTRSLGLFGGIGKSDTGKSSLFGQLQKGNKVVKSMSLDEVNKKFMISVLDNTQKIGCSITPSLEELAKKNVEWLKRVPKFTVYNKHQSVEYIDPLNLMELMSNDFFRLVEPDLKSHCLGVYPECFFTKHKAKVTIPNLSKGEISGLEERVRHSQAWIEFINPRFNIERINYDEASDTLTYQVTNFKKKGSF</sequence>
<feature type="region of interest" description="Disordered" evidence="1">
    <location>
        <begin position="56"/>
        <end position="100"/>
    </location>
</feature>